<accession>A0AAD9JDQ8</accession>
<proteinExistence type="predicted"/>
<evidence type="ECO:0000313" key="3">
    <source>
        <dbReference type="Proteomes" id="UP001208570"/>
    </source>
</evidence>
<evidence type="ECO:0000256" key="1">
    <source>
        <dbReference type="SAM" id="Phobius"/>
    </source>
</evidence>
<gene>
    <name evidence="2" type="ORF">LSH36_377g01047</name>
</gene>
<feature type="transmembrane region" description="Helical" evidence="1">
    <location>
        <begin position="48"/>
        <end position="66"/>
    </location>
</feature>
<dbReference type="EMBL" id="JAODUP010000377">
    <property type="protein sequence ID" value="KAK2151051.1"/>
    <property type="molecule type" value="Genomic_DNA"/>
</dbReference>
<evidence type="ECO:0000313" key="2">
    <source>
        <dbReference type="EMBL" id="KAK2151051.1"/>
    </source>
</evidence>
<dbReference type="InterPro" id="IPR011042">
    <property type="entry name" value="6-blade_b-propeller_TolB-like"/>
</dbReference>
<comment type="caution">
    <text evidence="2">The sequence shown here is derived from an EMBL/GenBank/DDBJ whole genome shotgun (WGS) entry which is preliminary data.</text>
</comment>
<dbReference type="AlphaFoldDB" id="A0AAD9JDQ8"/>
<reference evidence="2" key="1">
    <citation type="journal article" date="2023" name="Mol. Biol. Evol.">
        <title>Third-Generation Sequencing Reveals the Adaptive Role of the Epigenome in Three Deep-Sea Polychaetes.</title>
        <authorList>
            <person name="Perez M."/>
            <person name="Aroh O."/>
            <person name="Sun Y."/>
            <person name="Lan Y."/>
            <person name="Juniper S.K."/>
            <person name="Young C.R."/>
            <person name="Angers B."/>
            <person name="Qian P.Y."/>
        </authorList>
    </citation>
    <scope>NUCLEOTIDE SEQUENCE</scope>
    <source>
        <strain evidence="2">P08H-3</strain>
    </source>
</reference>
<keyword evidence="1" id="KW-0812">Transmembrane</keyword>
<keyword evidence="3" id="KW-1185">Reference proteome</keyword>
<protein>
    <submittedName>
        <fullName evidence="2">Uncharacterized protein</fullName>
    </submittedName>
</protein>
<dbReference type="Proteomes" id="UP001208570">
    <property type="component" value="Unassembled WGS sequence"/>
</dbReference>
<name>A0AAD9JDQ8_9ANNE</name>
<dbReference type="SUPFAM" id="SSF101898">
    <property type="entry name" value="NHL repeat"/>
    <property type="match status" value="1"/>
</dbReference>
<keyword evidence="1" id="KW-0472">Membrane</keyword>
<dbReference type="Gene3D" id="2.120.10.30">
    <property type="entry name" value="TolB, C-terminal domain"/>
    <property type="match status" value="1"/>
</dbReference>
<keyword evidence="1" id="KW-1133">Transmembrane helix</keyword>
<organism evidence="2 3">
    <name type="scientific">Paralvinella palmiformis</name>
    <dbReference type="NCBI Taxonomy" id="53620"/>
    <lineage>
        <taxon>Eukaryota</taxon>
        <taxon>Metazoa</taxon>
        <taxon>Spiralia</taxon>
        <taxon>Lophotrochozoa</taxon>
        <taxon>Annelida</taxon>
        <taxon>Polychaeta</taxon>
        <taxon>Sedentaria</taxon>
        <taxon>Canalipalpata</taxon>
        <taxon>Terebellida</taxon>
        <taxon>Terebelliformia</taxon>
        <taxon>Alvinellidae</taxon>
        <taxon>Paralvinella</taxon>
    </lineage>
</organism>
<sequence length="200" mass="22204">MFLELGHARRTAAALNHDFSFASVSDGNSFNRESSDGYVMFDKQRRQTLPVALCYVFYIVFVKASAMTPMSEIKPLDTLQKGYLECIDLVPKLIGEISSSVHDVDILPGGKIIVAAGDSDHQDMTVVCSAGDVLILRQNGQKVLSLKDKNPNINAVSAVITGPKRHILISDIKTNSVSVYRENGDFVKHLIRMNYRFRVK</sequence>